<name>A0A2A4YC41_UNCAE</name>
<evidence type="ECO:0000256" key="5">
    <source>
        <dbReference type="ARBA" id="ARBA00022833"/>
    </source>
</evidence>
<dbReference type="GO" id="GO:0003906">
    <property type="term" value="F:DNA-(apurinic or apyrimidinic site) endonuclease activity"/>
    <property type="evidence" value="ECO:0007669"/>
    <property type="project" value="TreeGrafter"/>
</dbReference>
<dbReference type="GO" id="GO:0008270">
    <property type="term" value="F:zinc ion binding"/>
    <property type="evidence" value="ECO:0007669"/>
    <property type="project" value="UniProtKB-UniRule"/>
</dbReference>
<dbReference type="GO" id="GO:0008081">
    <property type="term" value="F:phosphoric diester hydrolase activity"/>
    <property type="evidence" value="ECO:0007669"/>
    <property type="project" value="TreeGrafter"/>
</dbReference>
<dbReference type="CDD" id="cd00019">
    <property type="entry name" value="AP2Ec"/>
    <property type="match status" value="1"/>
</dbReference>
<dbReference type="PROSITE" id="PS00731">
    <property type="entry name" value="AP_NUCLEASE_F2_3"/>
    <property type="match status" value="1"/>
</dbReference>
<keyword evidence="4 7" id="KW-0378">Hydrolase</keyword>
<dbReference type="SUPFAM" id="SSF51658">
    <property type="entry name" value="Xylose isomerase-like"/>
    <property type="match status" value="1"/>
</dbReference>
<dbReference type="HAMAP" id="MF_00152">
    <property type="entry name" value="Nfo"/>
    <property type="match status" value="1"/>
</dbReference>
<evidence type="ECO:0000256" key="7">
    <source>
        <dbReference type="HAMAP-Rule" id="MF_00152"/>
    </source>
</evidence>
<feature type="binding site" evidence="7">
    <location>
        <position position="236"/>
    </location>
    <ligand>
        <name>Zn(2+)</name>
        <dbReference type="ChEBI" id="CHEBI:29105"/>
        <label>3</label>
    </ligand>
</feature>
<gene>
    <name evidence="7" type="primary">nfo</name>
    <name evidence="9" type="ORF">COB11_07750</name>
</gene>
<dbReference type="SMART" id="SM00518">
    <property type="entry name" value="AP2Ec"/>
    <property type="match status" value="1"/>
</dbReference>
<evidence type="ECO:0000313" key="9">
    <source>
        <dbReference type="EMBL" id="PCI92294.1"/>
    </source>
</evidence>
<feature type="binding site" evidence="7">
    <location>
        <position position="152"/>
    </location>
    <ligand>
        <name>Zn(2+)</name>
        <dbReference type="ChEBI" id="CHEBI:29105"/>
        <label>2</label>
    </ligand>
</feature>
<evidence type="ECO:0000313" key="10">
    <source>
        <dbReference type="Proteomes" id="UP000217838"/>
    </source>
</evidence>
<evidence type="ECO:0000256" key="6">
    <source>
        <dbReference type="ARBA" id="ARBA00023204"/>
    </source>
</evidence>
<dbReference type="AlphaFoldDB" id="A0A2A4YC41"/>
<dbReference type="InterPro" id="IPR013022">
    <property type="entry name" value="Xyl_isomerase-like_TIM-brl"/>
</dbReference>
<comment type="catalytic activity">
    <reaction evidence="7">
        <text>Endonucleolytic cleavage to 5'-phosphooligonucleotide end-products.</text>
        <dbReference type="EC" id="3.1.21.2"/>
    </reaction>
</comment>
<dbReference type="Pfam" id="PF01261">
    <property type="entry name" value="AP_endonuc_2"/>
    <property type="match status" value="1"/>
</dbReference>
<organism evidence="9 10">
    <name type="scientific">Aerophobetes bacterium</name>
    <dbReference type="NCBI Taxonomy" id="2030807"/>
    <lineage>
        <taxon>Bacteria</taxon>
        <taxon>Candidatus Aerophobota</taxon>
    </lineage>
</organism>
<keyword evidence="7" id="KW-0540">Nuclease</keyword>
<keyword evidence="3 7" id="KW-0227">DNA damage</keyword>
<evidence type="ECO:0000256" key="1">
    <source>
        <dbReference type="ARBA" id="ARBA00005340"/>
    </source>
</evidence>
<dbReference type="InterPro" id="IPR018246">
    <property type="entry name" value="AP_endonuc_F2_Zn_BS"/>
</dbReference>
<comment type="function">
    <text evidence="7">Endonuclease IV plays a role in DNA repair. It cleaves phosphodiester bonds at apurinic or apyrimidinic (AP) sites, generating a 3'-hydroxyl group and a 5'-terminal sugar phosphate.</text>
</comment>
<dbReference type="PROSITE" id="PS51432">
    <property type="entry name" value="AP_NUCLEASE_F2_4"/>
    <property type="match status" value="1"/>
</dbReference>
<keyword evidence="2 7" id="KW-0479">Metal-binding</keyword>
<dbReference type="PROSITE" id="PS00729">
    <property type="entry name" value="AP_NUCLEASE_F2_1"/>
    <property type="match status" value="1"/>
</dbReference>
<keyword evidence="6 7" id="KW-0234">DNA repair</keyword>
<dbReference type="GO" id="GO:0008833">
    <property type="term" value="F:deoxyribonuclease IV (phage-T4-induced) activity"/>
    <property type="evidence" value="ECO:0007669"/>
    <property type="project" value="UniProtKB-UniRule"/>
</dbReference>
<dbReference type="NCBIfam" id="TIGR00587">
    <property type="entry name" value="nfo"/>
    <property type="match status" value="1"/>
</dbReference>
<dbReference type="PANTHER" id="PTHR21445:SF0">
    <property type="entry name" value="APURINIC-APYRIMIDINIC ENDONUCLEASE"/>
    <property type="match status" value="1"/>
</dbReference>
<feature type="domain" description="Xylose isomerase-like TIM barrel" evidence="8">
    <location>
        <begin position="30"/>
        <end position="285"/>
    </location>
</feature>
<evidence type="ECO:0000259" key="8">
    <source>
        <dbReference type="Pfam" id="PF01261"/>
    </source>
</evidence>
<dbReference type="Proteomes" id="UP000217838">
    <property type="component" value="Unassembled WGS sequence"/>
</dbReference>
<feature type="binding site" evidence="7">
    <location>
        <position position="268"/>
    </location>
    <ligand>
        <name>Zn(2+)</name>
        <dbReference type="ChEBI" id="CHEBI:29105"/>
        <label>2</label>
    </ligand>
</feature>
<dbReference type="GO" id="GO:0006284">
    <property type="term" value="P:base-excision repair"/>
    <property type="evidence" value="ECO:0007669"/>
    <property type="project" value="TreeGrafter"/>
</dbReference>
<feature type="binding site" evidence="7">
    <location>
        <position position="238"/>
    </location>
    <ligand>
        <name>Zn(2+)</name>
        <dbReference type="ChEBI" id="CHEBI:29105"/>
        <label>3</label>
    </ligand>
</feature>
<dbReference type="GO" id="GO:0003677">
    <property type="term" value="F:DNA binding"/>
    <property type="evidence" value="ECO:0007669"/>
    <property type="project" value="InterPro"/>
</dbReference>
<proteinExistence type="inferred from homology"/>
<dbReference type="PANTHER" id="PTHR21445">
    <property type="entry name" value="ENDONUCLEASE IV ENDODEOXYRIBONUCLEASE IV"/>
    <property type="match status" value="1"/>
</dbReference>
<feature type="binding site" evidence="7">
    <location>
        <position position="75"/>
    </location>
    <ligand>
        <name>Zn(2+)</name>
        <dbReference type="ChEBI" id="CHEBI:29105"/>
        <label>1</label>
    </ligand>
</feature>
<protein>
    <recommendedName>
        <fullName evidence="7">Probable endonuclease 4</fullName>
        <ecNumber evidence="7">3.1.21.2</ecNumber>
    </recommendedName>
    <alternativeName>
        <fullName evidence="7">Endodeoxyribonuclease IV</fullName>
    </alternativeName>
    <alternativeName>
        <fullName evidence="7">Endonuclease IV</fullName>
    </alternativeName>
</protein>
<dbReference type="InterPro" id="IPR036237">
    <property type="entry name" value="Xyl_isomerase-like_sf"/>
</dbReference>
<feature type="binding site" evidence="7">
    <location>
        <position position="186"/>
    </location>
    <ligand>
        <name>Zn(2+)</name>
        <dbReference type="ChEBI" id="CHEBI:29105"/>
        <label>2</label>
    </ligand>
</feature>
<comment type="similarity">
    <text evidence="1 7">Belongs to the AP endonuclease 2 family.</text>
</comment>
<feature type="binding site" evidence="7">
    <location>
        <position position="115"/>
    </location>
    <ligand>
        <name>Zn(2+)</name>
        <dbReference type="ChEBI" id="CHEBI:29105"/>
        <label>1</label>
    </ligand>
</feature>
<dbReference type="PROSITE" id="PS00730">
    <property type="entry name" value="AP_NUCLEASE_F2_2"/>
    <property type="match status" value="1"/>
</dbReference>
<comment type="caution">
    <text evidence="9">The sequence shown here is derived from an EMBL/GenBank/DDBJ whole genome shotgun (WGS) entry which is preliminary data.</text>
</comment>
<keyword evidence="5 7" id="KW-0862">Zinc</keyword>
<accession>A0A2A4YC41</accession>
<dbReference type="PROSITE" id="PS51257">
    <property type="entry name" value="PROKAR_LIPOPROTEIN"/>
    <property type="match status" value="1"/>
</dbReference>
<feature type="binding site" evidence="7">
    <location>
        <position position="152"/>
    </location>
    <ligand>
        <name>Zn(2+)</name>
        <dbReference type="ChEBI" id="CHEBI:29105"/>
        <label>1</label>
    </ligand>
</feature>
<comment type="cofactor">
    <cofactor evidence="7">
        <name>Zn(2+)</name>
        <dbReference type="ChEBI" id="CHEBI:29105"/>
    </cofactor>
    <text evidence="7">Binds 3 Zn(2+) ions.</text>
</comment>
<evidence type="ECO:0000256" key="2">
    <source>
        <dbReference type="ARBA" id="ARBA00022723"/>
    </source>
</evidence>
<sequence length="292" mass="32658">MSKKLASEELLIGAHMSAAGGCFNAIEKGNKIGATTIQFFTSNQKQWHGKQITEEDAAIFREYKKNTSMQKVMSHGSYLINLGSPNPELLEKSINAFKKEIMRCHLLDVDYLNFHPGAYTSSDEKAGLDTIVNSLLSCKEVANEGNTRLLLETTAGQGTTLGHTFEQVGYILKHVKNDIPIGVCIDTCHIFTAGYDITSKEGWGKTLKSFETHIGLEHLYAFHLNDSKLPLGSKKDRHENLGKGCIGLECFKFLMQDDRVRHLPKYLETPNGETMWEDEIALLREFAKETPS</sequence>
<dbReference type="EMBL" id="NVUU01000113">
    <property type="protein sequence ID" value="PCI92294.1"/>
    <property type="molecule type" value="Genomic_DNA"/>
</dbReference>
<reference evidence="10" key="1">
    <citation type="submission" date="2017-08" db="EMBL/GenBank/DDBJ databases">
        <title>A dynamic microbial community with high functional redundancy inhabits the cold, oxic subseafloor aquifer.</title>
        <authorList>
            <person name="Tully B.J."/>
            <person name="Wheat C.G."/>
            <person name="Glazer B.T."/>
            <person name="Huber J.A."/>
        </authorList>
    </citation>
    <scope>NUCLEOTIDE SEQUENCE [LARGE SCALE GENOMIC DNA]</scope>
</reference>
<feature type="binding site" evidence="7">
    <location>
        <position position="223"/>
    </location>
    <ligand>
        <name>Zn(2+)</name>
        <dbReference type="ChEBI" id="CHEBI:29105"/>
        <label>2</label>
    </ligand>
</feature>
<dbReference type="FunFam" id="3.20.20.150:FF:000001">
    <property type="entry name" value="Probable endonuclease 4"/>
    <property type="match status" value="1"/>
</dbReference>
<dbReference type="NCBIfam" id="NF002197">
    <property type="entry name" value="PRK01060.1-2"/>
    <property type="match status" value="1"/>
</dbReference>
<dbReference type="InterPro" id="IPR001719">
    <property type="entry name" value="AP_endonuc_2"/>
</dbReference>
<feature type="binding site" evidence="7">
    <location>
        <position position="189"/>
    </location>
    <ligand>
        <name>Zn(2+)</name>
        <dbReference type="ChEBI" id="CHEBI:29105"/>
        <label>3</label>
    </ligand>
</feature>
<dbReference type="EC" id="3.1.21.2" evidence="7"/>
<evidence type="ECO:0000256" key="3">
    <source>
        <dbReference type="ARBA" id="ARBA00022763"/>
    </source>
</evidence>
<evidence type="ECO:0000256" key="4">
    <source>
        <dbReference type="ARBA" id="ARBA00022801"/>
    </source>
</evidence>
<dbReference type="Gene3D" id="3.20.20.150">
    <property type="entry name" value="Divalent-metal-dependent TIM barrel enzymes"/>
    <property type="match status" value="1"/>
</dbReference>
<keyword evidence="7" id="KW-0255">Endonuclease</keyword>